<comment type="caution">
    <text evidence="2">The sequence shown here is derived from an EMBL/GenBank/DDBJ whole genome shotgun (WGS) entry which is preliminary data.</text>
</comment>
<keyword evidence="3" id="KW-1185">Reference proteome</keyword>
<evidence type="ECO:0000313" key="2">
    <source>
        <dbReference type="EMBL" id="GAA1422706.1"/>
    </source>
</evidence>
<feature type="region of interest" description="Disordered" evidence="1">
    <location>
        <begin position="56"/>
        <end position="86"/>
    </location>
</feature>
<proteinExistence type="predicted"/>
<dbReference type="EMBL" id="BAAAIZ010000032">
    <property type="protein sequence ID" value="GAA1422706.1"/>
    <property type="molecule type" value="Genomic_DNA"/>
</dbReference>
<sequence length="188" mass="19401">MIMLTFRSGTDTLSCPSRLKCLVCSRRGQTAACPWASSARPAEEVRITRKALLESPGNAAASSLAPPGNPNRTSSHVPGSSNEMGTRGCGLSADPTVPWWTVSARAEAELSPRRSKGMTVTRDRAGAGAGTDTGGLAYSTVASCPESRADRSLCVITRGVSAPGIAPFGRESVGAMRGCRSFVGLTGV</sequence>
<feature type="compositionally biased region" description="Polar residues" evidence="1">
    <location>
        <begin position="70"/>
        <end position="84"/>
    </location>
</feature>
<accession>A0ABN1YVQ6</accession>
<reference evidence="2 3" key="1">
    <citation type="journal article" date="2019" name="Int. J. Syst. Evol. Microbiol.">
        <title>The Global Catalogue of Microorganisms (GCM) 10K type strain sequencing project: providing services to taxonomists for standard genome sequencing and annotation.</title>
        <authorList>
            <consortium name="The Broad Institute Genomics Platform"/>
            <consortium name="The Broad Institute Genome Sequencing Center for Infectious Disease"/>
            <person name="Wu L."/>
            <person name="Ma J."/>
        </authorList>
    </citation>
    <scope>NUCLEOTIDE SEQUENCE [LARGE SCALE GENOMIC DNA]</scope>
    <source>
        <strain evidence="2 3">JCM 11756</strain>
    </source>
</reference>
<evidence type="ECO:0000256" key="1">
    <source>
        <dbReference type="SAM" id="MobiDB-lite"/>
    </source>
</evidence>
<gene>
    <name evidence="2" type="ORF">GCM10009601_24600</name>
</gene>
<evidence type="ECO:0000313" key="3">
    <source>
        <dbReference type="Proteomes" id="UP001500973"/>
    </source>
</evidence>
<organism evidence="2 3">
    <name type="scientific">Streptomyces thermospinosisporus</name>
    <dbReference type="NCBI Taxonomy" id="161482"/>
    <lineage>
        <taxon>Bacteria</taxon>
        <taxon>Bacillati</taxon>
        <taxon>Actinomycetota</taxon>
        <taxon>Actinomycetes</taxon>
        <taxon>Kitasatosporales</taxon>
        <taxon>Streptomycetaceae</taxon>
        <taxon>Streptomyces</taxon>
    </lineage>
</organism>
<name>A0ABN1YVQ6_9ACTN</name>
<protein>
    <submittedName>
        <fullName evidence="2">Uncharacterized protein</fullName>
    </submittedName>
</protein>
<dbReference type="Proteomes" id="UP001500973">
    <property type="component" value="Unassembled WGS sequence"/>
</dbReference>